<dbReference type="AlphaFoldDB" id="A0A0M3J412"/>
<reference evidence="4" key="1">
    <citation type="submission" date="2017-02" db="UniProtKB">
        <authorList>
            <consortium name="WormBaseParasite"/>
        </authorList>
    </citation>
    <scope>IDENTIFICATION</scope>
</reference>
<evidence type="ECO:0000313" key="4">
    <source>
        <dbReference type="WBParaSite" id="ASIM_0000227701-mRNA-1"/>
    </source>
</evidence>
<protein>
    <submittedName>
        <fullName evidence="4">Secreted protein</fullName>
    </submittedName>
</protein>
<proteinExistence type="predicted"/>
<feature type="compositionally biased region" description="Low complexity" evidence="1">
    <location>
        <begin position="40"/>
        <end position="56"/>
    </location>
</feature>
<sequence>MACPVICTNQLESIIVFWLMLCFNVDSVSCYPAATATQPSSSGSNNSSNTVDDNSD</sequence>
<evidence type="ECO:0000313" key="2">
    <source>
        <dbReference type="EMBL" id="VDK19674.1"/>
    </source>
</evidence>
<dbReference type="Proteomes" id="UP000267096">
    <property type="component" value="Unassembled WGS sequence"/>
</dbReference>
<keyword evidence="3" id="KW-1185">Reference proteome</keyword>
<gene>
    <name evidence="2" type="ORF">ASIM_LOCUS2145</name>
</gene>
<evidence type="ECO:0000313" key="3">
    <source>
        <dbReference type="Proteomes" id="UP000267096"/>
    </source>
</evidence>
<accession>A0A0M3J412</accession>
<dbReference type="EMBL" id="UYRR01002731">
    <property type="protein sequence ID" value="VDK19674.1"/>
    <property type="molecule type" value="Genomic_DNA"/>
</dbReference>
<reference evidence="2 3" key="2">
    <citation type="submission" date="2018-11" db="EMBL/GenBank/DDBJ databases">
        <authorList>
            <consortium name="Pathogen Informatics"/>
        </authorList>
    </citation>
    <scope>NUCLEOTIDE SEQUENCE [LARGE SCALE GENOMIC DNA]</scope>
</reference>
<feature type="region of interest" description="Disordered" evidence="1">
    <location>
        <begin position="35"/>
        <end position="56"/>
    </location>
</feature>
<dbReference type="WBParaSite" id="ASIM_0000227701-mRNA-1">
    <property type="protein sequence ID" value="ASIM_0000227701-mRNA-1"/>
    <property type="gene ID" value="ASIM_0000227701"/>
</dbReference>
<evidence type="ECO:0000256" key="1">
    <source>
        <dbReference type="SAM" id="MobiDB-lite"/>
    </source>
</evidence>
<name>A0A0M3J412_ANISI</name>
<organism evidence="4">
    <name type="scientific">Anisakis simplex</name>
    <name type="common">Herring worm</name>
    <dbReference type="NCBI Taxonomy" id="6269"/>
    <lineage>
        <taxon>Eukaryota</taxon>
        <taxon>Metazoa</taxon>
        <taxon>Ecdysozoa</taxon>
        <taxon>Nematoda</taxon>
        <taxon>Chromadorea</taxon>
        <taxon>Rhabditida</taxon>
        <taxon>Spirurina</taxon>
        <taxon>Ascaridomorpha</taxon>
        <taxon>Ascaridoidea</taxon>
        <taxon>Anisakidae</taxon>
        <taxon>Anisakis</taxon>
        <taxon>Anisakis simplex complex</taxon>
    </lineage>
</organism>